<dbReference type="InterPro" id="IPR007484">
    <property type="entry name" value="Peptidase_M28"/>
</dbReference>
<evidence type="ECO:0000313" key="3">
    <source>
        <dbReference type="Proteomes" id="UP000198625"/>
    </source>
</evidence>
<reference evidence="2 3" key="1">
    <citation type="submission" date="2016-10" db="EMBL/GenBank/DDBJ databases">
        <authorList>
            <person name="de Groot N.N."/>
        </authorList>
    </citation>
    <scope>NUCLEOTIDE SEQUENCE [LARGE SCALE GENOMIC DNA]</scope>
    <source>
        <strain evidence="2 3">DSM 21650</strain>
    </source>
</reference>
<evidence type="ECO:0000259" key="1">
    <source>
        <dbReference type="Pfam" id="PF04389"/>
    </source>
</evidence>
<dbReference type="GO" id="GO:0008235">
    <property type="term" value="F:metalloexopeptidase activity"/>
    <property type="evidence" value="ECO:0007669"/>
    <property type="project" value="InterPro"/>
</dbReference>
<dbReference type="Proteomes" id="UP000198625">
    <property type="component" value="Unassembled WGS sequence"/>
</dbReference>
<name>A0A1H3PU23_9FIRM</name>
<dbReference type="SUPFAM" id="SSF53187">
    <property type="entry name" value="Zn-dependent exopeptidases"/>
    <property type="match status" value="1"/>
</dbReference>
<dbReference type="AlphaFoldDB" id="A0A1H3PU23"/>
<dbReference type="PANTHER" id="PTHR12147">
    <property type="entry name" value="METALLOPEPTIDASE M28 FAMILY MEMBER"/>
    <property type="match status" value="1"/>
</dbReference>
<dbReference type="GO" id="GO:0006508">
    <property type="term" value="P:proteolysis"/>
    <property type="evidence" value="ECO:0007669"/>
    <property type="project" value="InterPro"/>
</dbReference>
<dbReference type="STRING" id="415015.SAMN05660462_01646"/>
<organism evidence="2 3">
    <name type="scientific">Proteiniborus ethanoligenes</name>
    <dbReference type="NCBI Taxonomy" id="415015"/>
    <lineage>
        <taxon>Bacteria</taxon>
        <taxon>Bacillati</taxon>
        <taxon>Bacillota</taxon>
        <taxon>Clostridia</taxon>
        <taxon>Eubacteriales</taxon>
        <taxon>Proteiniborus</taxon>
    </lineage>
</organism>
<proteinExistence type="predicted"/>
<dbReference type="OrthoDB" id="233977at2"/>
<feature type="domain" description="Peptidase M28" evidence="1">
    <location>
        <begin position="273"/>
        <end position="469"/>
    </location>
</feature>
<dbReference type="PROSITE" id="PS51257">
    <property type="entry name" value="PROKAR_LIPOPROTEIN"/>
    <property type="match status" value="1"/>
</dbReference>
<dbReference type="Gene3D" id="3.40.630.10">
    <property type="entry name" value="Zn peptidases"/>
    <property type="match status" value="2"/>
</dbReference>
<gene>
    <name evidence="2" type="ORF">SAMN05660462_01646</name>
</gene>
<protein>
    <submittedName>
        <fullName evidence="2">Peptidase family M28</fullName>
    </submittedName>
</protein>
<keyword evidence="3" id="KW-1185">Reference proteome</keyword>
<dbReference type="InterPro" id="IPR045175">
    <property type="entry name" value="M28_fam"/>
</dbReference>
<dbReference type="EMBL" id="FNQE01000016">
    <property type="protein sequence ID" value="SDZ04536.1"/>
    <property type="molecule type" value="Genomic_DNA"/>
</dbReference>
<accession>A0A1H3PU23</accession>
<evidence type="ECO:0000313" key="2">
    <source>
        <dbReference type="EMBL" id="SDZ04536.1"/>
    </source>
</evidence>
<dbReference type="PANTHER" id="PTHR12147:SF26">
    <property type="entry name" value="PEPTIDASE M28 DOMAIN-CONTAINING PROTEIN"/>
    <property type="match status" value="1"/>
</dbReference>
<sequence length="475" mass="53078">MKIKKRLTIFIFITLIISLILGGCSLANVRGSVQEQTTGFQNIKEKHINSKNIMQTIEELTSEEYKGRLAGTKGNELATNYIANYFKKIGLKNPDALENYLQHYKQKVRFTYSAPELEVVTSSGETVKKYEYIKDFTVNTYSSSFSIKGEAKGEALFVQSTEKFFDYSKKYTGKILLISESMLAREGNTNLLTSILLKDSSVGGIITEVDINKTYGSFVVGPNANPAVKFYEDRPLLFSCNSSTFKELIDYSKEGHEIYIKADYAVENVEPANVIGLIEGSHKTLKDEFIIIGAHFDHVGDNKNGTYNPGALDNASGTAVMMEIARVLKEGKYKPKKSILFIGFNGEEEGLYGSQHYTDNPIYPLKNTTAMINLDMVGSKHIDTLTLLSYDKTNADLKGEFYQYAKNLELKSIQAVGQGSDHSHFGAKGVSSLCLIDMDLKNGYHTPGDTIDNIDEDRIREIAKLVLYYLDKNAF</sequence>
<dbReference type="RefSeq" id="WP_091729719.1">
    <property type="nucleotide sequence ID" value="NZ_FNQE01000016.1"/>
</dbReference>
<dbReference type="Pfam" id="PF04389">
    <property type="entry name" value="Peptidase_M28"/>
    <property type="match status" value="1"/>
</dbReference>